<dbReference type="HOGENOM" id="CLU_1043874_0_0_11"/>
<protein>
    <recommendedName>
        <fullName evidence="3">Tetratricopeptide repeat protein</fullName>
    </recommendedName>
</protein>
<proteinExistence type="predicted"/>
<dbReference type="Pfam" id="PF13424">
    <property type="entry name" value="TPR_12"/>
    <property type="match status" value="1"/>
</dbReference>
<dbReference type="AlphaFoldDB" id="U1RMF6"/>
<dbReference type="Gene3D" id="1.25.40.10">
    <property type="entry name" value="Tetratricopeptide repeat domain"/>
    <property type="match status" value="1"/>
</dbReference>
<comment type="caution">
    <text evidence="1">The sequence shown here is derived from an EMBL/GenBank/DDBJ whole genome shotgun (WGS) entry which is preliminary data.</text>
</comment>
<gene>
    <name evidence="1" type="ORF">HMPREF1978_00009</name>
</gene>
<dbReference type="EMBL" id="AWSC01000002">
    <property type="protein sequence ID" value="ERH20813.1"/>
    <property type="molecule type" value="Genomic_DNA"/>
</dbReference>
<feature type="non-terminal residue" evidence="1">
    <location>
        <position position="226"/>
    </location>
</feature>
<reference evidence="1 2" key="1">
    <citation type="submission" date="2013-08" db="EMBL/GenBank/DDBJ databases">
        <authorList>
            <person name="Weinstock G."/>
            <person name="Sodergren E."/>
            <person name="Wylie T."/>
            <person name="Fulton L."/>
            <person name="Fulton R."/>
            <person name="Fronick C."/>
            <person name="O'Laughlin M."/>
            <person name="Godfrey J."/>
            <person name="Miner T."/>
            <person name="Herter B."/>
            <person name="Appelbaum E."/>
            <person name="Cordes M."/>
            <person name="Lek S."/>
            <person name="Wollam A."/>
            <person name="Pepin K.H."/>
            <person name="Palsikar V.B."/>
            <person name="Mitreva M."/>
            <person name="Wilson R.K."/>
        </authorList>
    </citation>
    <scope>NUCLEOTIDE SEQUENCE [LARGE SCALE GENOMIC DNA]</scope>
    <source>
        <strain evidence="1 2">F0530</strain>
    </source>
</reference>
<dbReference type="Proteomes" id="UP000016481">
    <property type="component" value="Unassembled WGS sequence"/>
</dbReference>
<sequence>MAVDVALDKLGGDEREVARRQLGGLAVLAQSGVPTRWIDPLSPDAYSSDLEENVPDIADKNAHSALTELVKMSVVQQSVNKNVTMLHRLQAQVLRENWGKEKTATCEEAFDAAVEILGRTKFEQLPSNATDARRREVSDLIAQLSAIAVQNYSRLLFESEQIRLYLYRAFKYGHDLGIEYKTVELSAAVEVIEDVLGTDHPDTLMVRNNLAFAYRSVGRFDEAIEL</sequence>
<dbReference type="InterPro" id="IPR011990">
    <property type="entry name" value="TPR-like_helical_dom_sf"/>
</dbReference>
<accession>U1RMF6</accession>
<evidence type="ECO:0000313" key="1">
    <source>
        <dbReference type="EMBL" id="ERH20813.1"/>
    </source>
</evidence>
<organism evidence="1 2">
    <name type="scientific">Actinomyces graevenitzii F0530</name>
    <dbReference type="NCBI Taxonomy" id="1321817"/>
    <lineage>
        <taxon>Bacteria</taxon>
        <taxon>Bacillati</taxon>
        <taxon>Actinomycetota</taxon>
        <taxon>Actinomycetes</taxon>
        <taxon>Actinomycetales</taxon>
        <taxon>Actinomycetaceae</taxon>
        <taxon>Actinomyces</taxon>
    </lineage>
</organism>
<evidence type="ECO:0008006" key="3">
    <source>
        <dbReference type="Google" id="ProtNLM"/>
    </source>
</evidence>
<evidence type="ECO:0000313" key="2">
    <source>
        <dbReference type="Proteomes" id="UP000016481"/>
    </source>
</evidence>
<dbReference type="SUPFAM" id="SSF48452">
    <property type="entry name" value="TPR-like"/>
    <property type="match status" value="1"/>
</dbReference>
<name>U1RMF6_9ACTO</name>